<dbReference type="SUPFAM" id="SSF48403">
    <property type="entry name" value="Ankyrin repeat"/>
    <property type="match status" value="1"/>
</dbReference>
<dbReference type="Gene3D" id="1.25.40.20">
    <property type="entry name" value="Ankyrin repeat-containing domain"/>
    <property type="match status" value="1"/>
</dbReference>
<feature type="repeat" description="ANK" evidence="1">
    <location>
        <begin position="70"/>
        <end position="92"/>
    </location>
</feature>
<dbReference type="Pfam" id="PF12796">
    <property type="entry name" value="Ank_2"/>
    <property type="match status" value="2"/>
</dbReference>
<keyword evidence="4" id="KW-1185">Reference proteome</keyword>
<dbReference type="AlphaFoldDB" id="A0AAU9ST54"/>
<dbReference type="SMART" id="SM00248">
    <property type="entry name" value="ANK"/>
    <property type="match status" value="5"/>
</dbReference>
<dbReference type="InterPro" id="IPR002110">
    <property type="entry name" value="Ankyrin_rpt"/>
</dbReference>
<reference evidence="3 4" key="1">
    <citation type="submission" date="2022-03" db="EMBL/GenBank/DDBJ databases">
        <authorList>
            <person name="Nunn A."/>
            <person name="Chopra R."/>
            <person name="Nunn A."/>
            <person name="Contreras Garrido A."/>
        </authorList>
    </citation>
    <scope>NUCLEOTIDE SEQUENCE [LARGE SCALE GENOMIC DNA]</scope>
</reference>
<dbReference type="PROSITE" id="PS50088">
    <property type="entry name" value="ANK_REPEAT"/>
    <property type="match status" value="2"/>
</dbReference>
<dbReference type="PANTHER" id="PTHR24128">
    <property type="entry name" value="HOMEOBOX PROTEIN WARIAI"/>
    <property type="match status" value="1"/>
</dbReference>
<gene>
    <name evidence="3" type="ORF">TAV2_LOCUS19614</name>
</gene>
<dbReference type="PANTHER" id="PTHR24128:SF39">
    <property type="entry name" value="ANKYRIN REPEAT FAMILY PROTEIN-RELATED"/>
    <property type="match status" value="1"/>
</dbReference>
<accession>A0AAU9ST54</accession>
<keyword evidence="2" id="KW-0472">Membrane</keyword>
<keyword evidence="2" id="KW-0812">Transmembrane</keyword>
<keyword evidence="2" id="KW-1133">Transmembrane helix</keyword>
<evidence type="ECO:0000313" key="3">
    <source>
        <dbReference type="EMBL" id="CAH2070045.1"/>
    </source>
</evidence>
<organism evidence="3 4">
    <name type="scientific">Thlaspi arvense</name>
    <name type="common">Field penny-cress</name>
    <dbReference type="NCBI Taxonomy" id="13288"/>
    <lineage>
        <taxon>Eukaryota</taxon>
        <taxon>Viridiplantae</taxon>
        <taxon>Streptophyta</taxon>
        <taxon>Embryophyta</taxon>
        <taxon>Tracheophyta</taxon>
        <taxon>Spermatophyta</taxon>
        <taxon>Magnoliopsida</taxon>
        <taxon>eudicotyledons</taxon>
        <taxon>Gunneridae</taxon>
        <taxon>Pentapetalae</taxon>
        <taxon>rosids</taxon>
        <taxon>malvids</taxon>
        <taxon>Brassicales</taxon>
        <taxon>Brassicaceae</taxon>
        <taxon>Thlaspideae</taxon>
        <taxon>Thlaspi</taxon>
    </lineage>
</organism>
<evidence type="ECO:0000256" key="2">
    <source>
        <dbReference type="SAM" id="Phobius"/>
    </source>
</evidence>
<feature type="repeat" description="ANK" evidence="1">
    <location>
        <begin position="184"/>
        <end position="206"/>
    </location>
</feature>
<evidence type="ECO:0000256" key="1">
    <source>
        <dbReference type="PROSITE-ProRule" id="PRU00023"/>
    </source>
</evidence>
<protein>
    <submittedName>
        <fullName evidence="3">Uncharacterized protein</fullName>
    </submittedName>
</protein>
<dbReference type="EMBL" id="OU466862">
    <property type="protein sequence ID" value="CAH2070045.1"/>
    <property type="molecule type" value="Genomic_DNA"/>
</dbReference>
<dbReference type="Proteomes" id="UP000836841">
    <property type="component" value="Chromosome 6"/>
</dbReference>
<dbReference type="PROSITE" id="PS50297">
    <property type="entry name" value="ANK_REP_REGION"/>
    <property type="match status" value="2"/>
</dbReference>
<sequence length="451" mass="50315">MNSSLLLVTQSGSVDELYSLLQKDPCVLENVDVLPFVQTPLHEASSTGKMNLAMELMILKPSFAKKLNEYGFSPLHLAVENHQVELARELVKIDPSLVRIPGRGGMTALHLVAKKGGVDLLTEFLQACPQGIRDANVNGETALHIAVLNKKYEELKVLTGWLQRRRKSDAASTEVYVLDRRDREGDTALHVAAYQNDDKAVKQLLKCMSLNRNIKNNIGLTALDVSRANGSDTNRSTAKIIQKSGGKTGKSLSKVKLLSVVLRTPVTFKEYCSTGLARYRSQTPDGRRNALLVITALIITATYQTATQPADKERKAYWDSISSDPNETAAPPPVKGPELIDPLDILKELVLLYGFNTTAFFLSIVLTYILLPVGRAYTRWYIFIMVPLVFSYGLSVSMKYSLTIFFYMYLMVALGFSIYVLIIYVRWKLTRQNKVPNPMSELKSESLKITV</sequence>
<name>A0AAU9ST54_THLAR</name>
<dbReference type="Pfam" id="PF00023">
    <property type="entry name" value="Ank"/>
    <property type="match status" value="1"/>
</dbReference>
<proteinExistence type="predicted"/>
<feature type="transmembrane region" description="Helical" evidence="2">
    <location>
        <begin position="350"/>
        <end position="371"/>
    </location>
</feature>
<feature type="transmembrane region" description="Helical" evidence="2">
    <location>
        <begin position="380"/>
        <end position="398"/>
    </location>
</feature>
<evidence type="ECO:0000313" key="4">
    <source>
        <dbReference type="Proteomes" id="UP000836841"/>
    </source>
</evidence>
<feature type="transmembrane region" description="Helical" evidence="2">
    <location>
        <begin position="404"/>
        <end position="425"/>
    </location>
</feature>
<dbReference type="InterPro" id="IPR036770">
    <property type="entry name" value="Ankyrin_rpt-contain_sf"/>
</dbReference>
<keyword evidence="1" id="KW-0040">ANK repeat</keyword>